<evidence type="ECO:0000313" key="2">
    <source>
        <dbReference type="EMBL" id="KCW83396.1"/>
    </source>
</evidence>
<sequence>MPSATTQSNTAKQRIPERGFTTREEPRWEPERRQEGSSNDRAGRILTVQVRNRRCRERDRHGNEGCE</sequence>
<dbReference type="EMBL" id="KK198754">
    <property type="protein sequence ID" value="KCW83396.1"/>
    <property type="molecule type" value="Genomic_DNA"/>
</dbReference>
<feature type="compositionally biased region" description="Polar residues" evidence="1">
    <location>
        <begin position="1"/>
        <end position="12"/>
    </location>
</feature>
<evidence type="ECO:0000256" key="1">
    <source>
        <dbReference type="SAM" id="MobiDB-lite"/>
    </source>
</evidence>
<feature type="compositionally biased region" description="Basic and acidic residues" evidence="1">
    <location>
        <begin position="14"/>
        <end position="35"/>
    </location>
</feature>
<feature type="region of interest" description="Disordered" evidence="1">
    <location>
        <begin position="1"/>
        <end position="47"/>
    </location>
</feature>
<name>A0A059CZ07_EUCGR</name>
<accession>A0A059CZ07</accession>
<organism evidence="2">
    <name type="scientific">Eucalyptus grandis</name>
    <name type="common">Flooded gum</name>
    <dbReference type="NCBI Taxonomy" id="71139"/>
    <lineage>
        <taxon>Eukaryota</taxon>
        <taxon>Viridiplantae</taxon>
        <taxon>Streptophyta</taxon>
        <taxon>Embryophyta</taxon>
        <taxon>Tracheophyta</taxon>
        <taxon>Spermatophyta</taxon>
        <taxon>Magnoliopsida</taxon>
        <taxon>eudicotyledons</taxon>
        <taxon>Gunneridae</taxon>
        <taxon>Pentapetalae</taxon>
        <taxon>rosids</taxon>
        <taxon>malvids</taxon>
        <taxon>Myrtales</taxon>
        <taxon>Myrtaceae</taxon>
        <taxon>Myrtoideae</taxon>
        <taxon>Eucalypteae</taxon>
        <taxon>Eucalyptus</taxon>
    </lineage>
</organism>
<gene>
    <name evidence="2" type="ORF">EUGRSUZ_B00332</name>
</gene>
<dbReference type="AlphaFoldDB" id="A0A059CZ07"/>
<dbReference type="Gramene" id="KCW83396">
    <property type="protein sequence ID" value="KCW83396"/>
    <property type="gene ID" value="EUGRSUZ_B00332"/>
</dbReference>
<protein>
    <submittedName>
        <fullName evidence="2">Uncharacterized protein</fullName>
    </submittedName>
</protein>
<proteinExistence type="predicted"/>
<reference evidence="2" key="1">
    <citation type="submission" date="2013-07" db="EMBL/GenBank/DDBJ databases">
        <title>The genome of Eucalyptus grandis.</title>
        <authorList>
            <person name="Schmutz J."/>
            <person name="Hayes R."/>
            <person name="Myburg A."/>
            <person name="Tuskan G."/>
            <person name="Grattapaglia D."/>
            <person name="Rokhsar D.S."/>
        </authorList>
    </citation>
    <scope>NUCLEOTIDE SEQUENCE</scope>
    <source>
        <tissue evidence="2">Leaf extractions</tissue>
    </source>
</reference>
<dbReference type="InParanoid" id="A0A059CZ07"/>